<dbReference type="Proteomes" id="UP000034543">
    <property type="component" value="Unassembled WGS sequence"/>
</dbReference>
<feature type="domain" description="LysM" evidence="2">
    <location>
        <begin position="72"/>
        <end position="119"/>
    </location>
</feature>
<keyword evidence="1" id="KW-1133">Transmembrane helix</keyword>
<dbReference type="PANTHER" id="PTHR34700:SF4">
    <property type="entry name" value="PHAGE-LIKE ELEMENT PBSX PROTEIN XKDP"/>
    <property type="match status" value="1"/>
</dbReference>
<sequence>MATKHATRKPVEPEESEQLSESYISIGLGLLVVVVVGILLYNYFTQRGEQGQAEPSPQTITEEATMSAQPGGNYIVVEGDTLWSISEKAYGTGYNWSDIAKANSLNESNQLVAGQELEIPEVTPVGVASATPAASALAVASPVASPTIEPSASPVLVSPTPMATVSPVPVASVTPSLAPDSETATISGTSYTVVGGDSLWKIAERAYGDPYQWVKIAQANELVNPDIIHPGNVLTLPR</sequence>
<dbReference type="PROSITE" id="PS51782">
    <property type="entry name" value="LYSM"/>
    <property type="match status" value="2"/>
</dbReference>
<keyword evidence="1" id="KW-0472">Membrane</keyword>
<feature type="domain" description="LysM" evidence="2">
    <location>
        <begin position="189"/>
        <end position="236"/>
    </location>
</feature>
<dbReference type="Pfam" id="PF01476">
    <property type="entry name" value="LysM"/>
    <property type="match status" value="2"/>
</dbReference>
<dbReference type="AlphaFoldDB" id="A0A0G1CDR5"/>
<name>A0A0G1CDR5_9BACT</name>
<evidence type="ECO:0000256" key="1">
    <source>
        <dbReference type="SAM" id="Phobius"/>
    </source>
</evidence>
<dbReference type="EMBL" id="LCFB01000034">
    <property type="protein sequence ID" value="KKS83677.1"/>
    <property type="molecule type" value="Genomic_DNA"/>
</dbReference>
<dbReference type="PANTHER" id="PTHR34700">
    <property type="entry name" value="POTASSIUM BINDING PROTEIN KBP"/>
    <property type="match status" value="1"/>
</dbReference>
<evidence type="ECO:0000259" key="2">
    <source>
        <dbReference type="PROSITE" id="PS51782"/>
    </source>
</evidence>
<proteinExistence type="predicted"/>
<dbReference type="STRING" id="1618436.UV59_C0034G0008"/>
<accession>A0A0G1CDR5</accession>
<organism evidence="3 4">
    <name type="scientific">Candidatus Gottesmanbacteria bacterium GW2011_GWA1_43_11</name>
    <dbReference type="NCBI Taxonomy" id="1618436"/>
    <lineage>
        <taxon>Bacteria</taxon>
        <taxon>Candidatus Gottesmaniibacteriota</taxon>
    </lineage>
</organism>
<evidence type="ECO:0000313" key="3">
    <source>
        <dbReference type="EMBL" id="KKS83677.1"/>
    </source>
</evidence>
<gene>
    <name evidence="3" type="ORF">UV59_C0034G0008</name>
</gene>
<dbReference type="SUPFAM" id="SSF54106">
    <property type="entry name" value="LysM domain"/>
    <property type="match status" value="2"/>
</dbReference>
<dbReference type="InterPro" id="IPR036779">
    <property type="entry name" value="LysM_dom_sf"/>
</dbReference>
<dbReference type="SMART" id="SM00257">
    <property type="entry name" value="LysM"/>
    <property type="match status" value="2"/>
</dbReference>
<dbReference type="CDD" id="cd00118">
    <property type="entry name" value="LysM"/>
    <property type="match status" value="2"/>
</dbReference>
<reference evidence="3 4" key="1">
    <citation type="journal article" date="2015" name="Nature">
        <title>rRNA introns, odd ribosomes, and small enigmatic genomes across a large radiation of phyla.</title>
        <authorList>
            <person name="Brown C.T."/>
            <person name="Hug L.A."/>
            <person name="Thomas B.C."/>
            <person name="Sharon I."/>
            <person name="Castelle C.J."/>
            <person name="Singh A."/>
            <person name="Wilkins M.J."/>
            <person name="Williams K.H."/>
            <person name="Banfield J.F."/>
        </authorList>
    </citation>
    <scope>NUCLEOTIDE SEQUENCE [LARGE SCALE GENOMIC DNA]</scope>
</reference>
<protein>
    <submittedName>
        <fullName evidence="3">5prime-nucleotidase</fullName>
    </submittedName>
</protein>
<dbReference type="InterPro" id="IPR052196">
    <property type="entry name" value="Bact_Kbp"/>
</dbReference>
<dbReference type="InterPro" id="IPR018392">
    <property type="entry name" value="LysM"/>
</dbReference>
<evidence type="ECO:0000313" key="4">
    <source>
        <dbReference type="Proteomes" id="UP000034543"/>
    </source>
</evidence>
<dbReference type="Gene3D" id="3.10.350.10">
    <property type="entry name" value="LysM domain"/>
    <property type="match status" value="2"/>
</dbReference>
<comment type="caution">
    <text evidence="3">The sequence shown here is derived from an EMBL/GenBank/DDBJ whole genome shotgun (WGS) entry which is preliminary data.</text>
</comment>
<feature type="transmembrane region" description="Helical" evidence="1">
    <location>
        <begin position="23"/>
        <end position="44"/>
    </location>
</feature>
<keyword evidence="1" id="KW-0812">Transmembrane</keyword>